<dbReference type="Ensembl" id="ENSGMOT00000059084.1">
    <property type="protein sequence ID" value="ENSGMOP00000054257.1"/>
    <property type="gene ID" value="ENSGMOG00000026397.1"/>
</dbReference>
<feature type="compositionally biased region" description="Low complexity" evidence="3">
    <location>
        <begin position="119"/>
        <end position="128"/>
    </location>
</feature>
<feature type="compositionally biased region" description="Polar residues" evidence="3">
    <location>
        <begin position="134"/>
        <end position="145"/>
    </location>
</feature>
<accession>A0A8C5C1Y2</accession>
<proteinExistence type="inferred from homology"/>
<dbReference type="AlphaFoldDB" id="A0A8C5C1Y2"/>
<feature type="region of interest" description="Disordered" evidence="3">
    <location>
        <begin position="327"/>
        <end position="348"/>
    </location>
</feature>
<feature type="compositionally biased region" description="Acidic residues" evidence="3">
    <location>
        <begin position="388"/>
        <end position="397"/>
    </location>
</feature>
<reference evidence="4" key="1">
    <citation type="submission" date="2025-08" db="UniProtKB">
        <authorList>
            <consortium name="Ensembl"/>
        </authorList>
    </citation>
    <scope>IDENTIFICATION</scope>
</reference>
<sequence length="623" mass="66335">MEEKPFVGIAMVSRLPKFGGRSSAGGASSLPNGSPQSTLPSQDTKTTTTATHMNGLVRKPSFSLKWRREACSSPSPALPPTSPTSPEDVKPQEVKPQTPLLLRKEGKNATPGTPTIRRSGSSLLSVSSPKAIPKQTSKTPSTKLAQSPLGAPKANHNGCNSPLRPRPMSGLALPKGTSSLHFSGSQDSLSLSSDSIKNMSMDNMVRSHSFTHFKQIPSPTNQPMTRSFSFNRAVELAKPLANTTLRPPQASFLKPPQASATATSVSSLSNNTASTPTTPTALKKPLLPSCMTAKPLGGSNGGYVGCKLARPRQTKLQKPLFMGRVKGDARPVTAPGCPGGKSGKEGEDQDTGEIIKADLHIDVDYSVGEALEDMSLSSASSVERGDTSEDFLEDVDSGADTFSDGDTADTKTGSSTQLRLRSFLNETMEWSNLDAAGGKEDVALQDSKCSPLVSPERGDLLQGSSLELSPSNSSGGTYMWDEEGLEPLGGAGIHPCDSYDDSELNSLAILNHLEPLSIEDLDDDDLMLELDLPEDVLLHQGPVFQHYDGPRAQGSIRGPPQPQQPASREDDRTLGANLPDELTLKHMAQDYSSLKNQLLKLQTILQVGPACSEVDVYLSHIYI</sequence>
<feature type="region of interest" description="Disordered" evidence="3">
    <location>
        <begin position="456"/>
        <end position="475"/>
    </location>
</feature>
<dbReference type="InterPro" id="IPR029627">
    <property type="entry name" value="CCSER"/>
</dbReference>
<dbReference type="GO" id="GO:0015630">
    <property type="term" value="C:microtubule cytoskeleton"/>
    <property type="evidence" value="ECO:0007669"/>
    <property type="project" value="TreeGrafter"/>
</dbReference>
<feature type="compositionally biased region" description="Low complexity" evidence="3">
    <location>
        <begin position="463"/>
        <end position="475"/>
    </location>
</feature>
<gene>
    <name evidence="4" type="primary">ccser2a</name>
</gene>
<feature type="region of interest" description="Disordered" evidence="3">
    <location>
        <begin position="376"/>
        <end position="415"/>
    </location>
</feature>
<keyword evidence="5" id="KW-1185">Reference proteome</keyword>
<reference evidence="4" key="2">
    <citation type="submission" date="2025-09" db="UniProtKB">
        <authorList>
            <consortium name="Ensembl"/>
        </authorList>
    </citation>
    <scope>IDENTIFICATION</scope>
</reference>
<keyword evidence="2" id="KW-0175">Coiled coil</keyword>
<dbReference type="PANTHER" id="PTHR22461">
    <property type="entry name" value="SERINE-RICH COILED-COIL DOMAIN-CONTAINING PROTEIN 2-RELATED"/>
    <property type="match status" value="1"/>
</dbReference>
<feature type="compositionally biased region" description="Low complexity" evidence="3">
    <location>
        <begin position="19"/>
        <end position="29"/>
    </location>
</feature>
<dbReference type="GO" id="GO:0008017">
    <property type="term" value="F:microtubule binding"/>
    <property type="evidence" value="ECO:0007669"/>
    <property type="project" value="TreeGrafter"/>
</dbReference>
<feature type="region of interest" description="Disordered" evidence="3">
    <location>
        <begin position="263"/>
        <end position="288"/>
    </location>
</feature>
<dbReference type="PANTHER" id="PTHR22461:SF2">
    <property type="entry name" value="SERINE-RICH COILED-COIL DOMAIN-CONTAINING PROTEIN 2"/>
    <property type="match status" value="1"/>
</dbReference>
<dbReference type="GeneTree" id="ENSGT00940000153912"/>
<dbReference type="GO" id="GO:0001578">
    <property type="term" value="P:microtubule bundle formation"/>
    <property type="evidence" value="ECO:0007669"/>
    <property type="project" value="TreeGrafter"/>
</dbReference>
<evidence type="ECO:0000256" key="2">
    <source>
        <dbReference type="ARBA" id="ARBA00023054"/>
    </source>
</evidence>
<evidence type="ECO:0000313" key="4">
    <source>
        <dbReference type="Ensembl" id="ENSGMOP00000054257.1"/>
    </source>
</evidence>
<feature type="region of interest" description="Disordered" evidence="3">
    <location>
        <begin position="548"/>
        <end position="574"/>
    </location>
</feature>
<comment type="similarity">
    <text evidence="1">Belongs to the CCSER family.</text>
</comment>
<protein>
    <submittedName>
        <fullName evidence="4">Coiled-coil serine-rich protein 2a</fullName>
    </submittedName>
</protein>
<feature type="compositionally biased region" description="Polar residues" evidence="3">
    <location>
        <begin position="30"/>
        <end position="52"/>
    </location>
</feature>
<evidence type="ECO:0000256" key="1">
    <source>
        <dbReference type="ARBA" id="ARBA00010949"/>
    </source>
</evidence>
<evidence type="ECO:0000313" key="5">
    <source>
        <dbReference type="Proteomes" id="UP000694546"/>
    </source>
</evidence>
<dbReference type="Proteomes" id="UP000694546">
    <property type="component" value="Chromosome 15"/>
</dbReference>
<evidence type="ECO:0000256" key="3">
    <source>
        <dbReference type="SAM" id="MobiDB-lite"/>
    </source>
</evidence>
<name>A0A8C5C1Y2_GADMO</name>
<organism evidence="4 5">
    <name type="scientific">Gadus morhua</name>
    <name type="common">Atlantic cod</name>
    <dbReference type="NCBI Taxonomy" id="8049"/>
    <lineage>
        <taxon>Eukaryota</taxon>
        <taxon>Metazoa</taxon>
        <taxon>Chordata</taxon>
        <taxon>Craniata</taxon>
        <taxon>Vertebrata</taxon>
        <taxon>Euteleostomi</taxon>
        <taxon>Actinopterygii</taxon>
        <taxon>Neopterygii</taxon>
        <taxon>Teleostei</taxon>
        <taxon>Neoteleostei</taxon>
        <taxon>Acanthomorphata</taxon>
        <taxon>Zeiogadaria</taxon>
        <taxon>Gadariae</taxon>
        <taxon>Gadiformes</taxon>
        <taxon>Gadoidei</taxon>
        <taxon>Gadidae</taxon>
        <taxon>Gadus</taxon>
    </lineage>
</organism>
<feature type="region of interest" description="Disordered" evidence="3">
    <location>
        <begin position="13"/>
        <end position="189"/>
    </location>
</feature>